<feature type="region of interest" description="Disordered" evidence="6">
    <location>
        <begin position="463"/>
        <end position="485"/>
    </location>
</feature>
<dbReference type="InterPro" id="IPR030662">
    <property type="entry name" value="DPH6/MJ0570"/>
</dbReference>
<dbReference type="SUPFAM" id="SSF52402">
    <property type="entry name" value="Adenine nucleotide alpha hydrolases-like"/>
    <property type="match status" value="1"/>
</dbReference>
<dbReference type="InterPro" id="IPR035959">
    <property type="entry name" value="RutC-like_sf"/>
</dbReference>
<dbReference type="Pfam" id="PF01042">
    <property type="entry name" value="Ribonuc_L-PSP"/>
    <property type="match status" value="1"/>
</dbReference>
<dbReference type="PANTHER" id="PTHR12196:SF2">
    <property type="entry name" value="DIPHTHINE--AMMONIA LIGASE"/>
    <property type="match status" value="1"/>
</dbReference>
<dbReference type="GO" id="GO:0017178">
    <property type="term" value="F:diphthine-ammonia ligase activity"/>
    <property type="evidence" value="ECO:0007669"/>
    <property type="project" value="UniProtKB-EC"/>
</dbReference>
<gene>
    <name evidence="8" type="ORF">BDV95DRAFT_590396</name>
</gene>
<evidence type="ECO:0000256" key="6">
    <source>
        <dbReference type="SAM" id="MobiDB-lite"/>
    </source>
</evidence>
<evidence type="ECO:0000313" key="8">
    <source>
        <dbReference type="EMBL" id="KAF2876249.1"/>
    </source>
</evidence>
<reference evidence="8 9" key="1">
    <citation type="submission" date="2020-01" db="EMBL/GenBank/DDBJ databases">
        <authorList>
            <consortium name="DOE Joint Genome Institute"/>
            <person name="Haridas S."/>
            <person name="Albert R."/>
            <person name="Binder M."/>
            <person name="Bloem J."/>
            <person name="Labutti K."/>
            <person name="Salamov A."/>
            <person name="Andreopoulos B."/>
            <person name="Baker S.E."/>
            <person name="Barry K."/>
            <person name="Bills G."/>
            <person name="Bluhm B.H."/>
            <person name="Cannon C."/>
            <person name="Castanera R."/>
            <person name="Culley D.E."/>
            <person name="Daum C."/>
            <person name="Ezra D."/>
            <person name="Gonzalez J.B."/>
            <person name="Henrissat B."/>
            <person name="Kuo A."/>
            <person name="Liang C."/>
            <person name="Lipzen A."/>
            <person name="Lutzoni F."/>
            <person name="Magnuson J."/>
            <person name="Mondo S."/>
            <person name="Nolan M."/>
            <person name="Ohm R."/>
            <person name="Pangilinan J."/>
            <person name="Park H.-J.H."/>
            <person name="Ramirez L."/>
            <person name="Alfaro M."/>
            <person name="Sun H."/>
            <person name="Tritt A."/>
            <person name="Yoshinaga Y."/>
            <person name="Zwiers L.-H.L."/>
            <person name="Turgeon B.G."/>
            <person name="Goodwin S.B."/>
            <person name="Spatafora J.W."/>
            <person name="Crous P.W."/>
            <person name="Grigoriev I.V."/>
        </authorList>
    </citation>
    <scope>NUCLEOTIDE SEQUENCE [LARGE SCALE GENOMIC DNA]</scope>
    <source>
        <strain evidence="8 9">CBS 611.86</strain>
    </source>
</reference>
<dbReference type="NCBIfam" id="TIGR00290">
    <property type="entry name" value="MJ0570_dom"/>
    <property type="match status" value="1"/>
</dbReference>
<sequence>MAASPVLHVIALVSGGKDSLYSMLHCLANGHQIVALANLHPLLSGTDANGDEDANSYMYQTVGHSVIPLYEEALGIPLYRQEILGSAVNSQREYLAPTDQQDGDETEDLFALLHRIKEKHPDANAVSTGAILSTYQRTRVESVASRLGLTPLSFLWQYPSLPPYKQSALLDHMAQVGQESRLVKVASGGLDASFLWENLADSKFVARLSKAMGRFADTSSGSLLGEGGEYETLALDGPSALWGKRIEVNLGDIVTQEGGTAVMKISKAKLVSKTQAWPDLHIPLPFDDEFAAVFRSLDKFPYCIDEAPVDFERTTPCVKDANIRETASTWTYANAVSSNNTYTNAGSASLQLKEALERIEASLNNTGSLTKAHISHCTMILRDMDSFAAANTVYQSFFKDMLNPPSRVTLAIGSSMPPNLEVMLTATIDKTPSREALHVQSISYWAPANIGPYSQAISTQLLAPAPATKEEEEEEEEEVASASEPPRLIHLAGQIPLFPCSMLMPPKMPFPNQTALALQHVWRVARATRVRWFAVGVAFIADCEPDEASYRVQIAQEAWRGIHDSRLAGTNAADGEDNEADPWDALNLASPVSDTTFRAPLPDRAVLAAASASATQLHPPCFVAQVSSLPRRAAIEWACTGLSSGADASIAYVPGTALPTTSTSVAGTEARFVTLEFKDEEEDRKMWARVVAGLQYGTLYTAPNFPLKEVREVLGMQWVPCKAVWGRDAPCSHASHESSCTTLLLLHNTINAIHTTHPTPLQGLVTVKETFPIQPSPSSSSTANPTLTHKLHPSHPTSTSPSPSRSAYSRSRSEMRKPCGAPQRQGRVHCSPPEGGDVGGYVDGDGDVDGYTVKSERSKDSRPGVVVVALEGMGVVKEVLVEVEASHPSNAAFSSAWLRIAYAVRMASIVGVASTCPWPFVAVTLVSPIPFPILFPAAAAVRGVLSGCAASSALRYAALRAWEEGEGDVGVECKVGEARPRMW</sequence>
<dbReference type="Proteomes" id="UP000481861">
    <property type="component" value="Unassembled WGS sequence"/>
</dbReference>
<dbReference type="CDD" id="cd06156">
    <property type="entry name" value="eu_AANH_C_2"/>
    <property type="match status" value="1"/>
</dbReference>
<dbReference type="Gene3D" id="3.40.50.620">
    <property type="entry name" value="HUPs"/>
    <property type="match status" value="1"/>
</dbReference>
<dbReference type="CDD" id="cd01994">
    <property type="entry name" value="AANH_PF0828-like"/>
    <property type="match status" value="1"/>
</dbReference>
<evidence type="ECO:0000256" key="5">
    <source>
        <dbReference type="ARBA" id="ARBA00048108"/>
    </source>
</evidence>
<dbReference type="OrthoDB" id="686384at2759"/>
<feature type="compositionally biased region" description="Acidic residues" evidence="6">
    <location>
        <begin position="470"/>
        <end position="479"/>
    </location>
</feature>
<dbReference type="SUPFAM" id="SSF55298">
    <property type="entry name" value="YjgF-like"/>
    <property type="match status" value="2"/>
</dbReference>
<dbReference type="EMBL" id="JAADJZ010000003">
    <property type="protein sequence ID" value="KAF2876249.1"/>
    <property type="molecule type" value="Genomic_DNA"/>
</dbReference>
<evidence type="ECO:0000256" key="3">
    <source>
        <dbReference type="ARBA" id="ARBA00029814"/>
    </source>
</evidence>
<feature type="compositionally biased region" description="Low complexity" evidence="6">
    <location>
        <begin position="794"/>
        <end position="810"/>
    </location>
</feature>
<evidence type="ECO:0000259" key="7">
    <source>
        <dbReference type="Pfam" id="PF01902"/>
    </source>
</evidence>
<dbReference type="Gene3D" id="3.30.1330.40">
    <property type="entry name" value="RutC-like"/>
    <property type="match status" value="2"/>
</dbReference>
<dbReference type="InterPro" id="IPR002761">
    <property type="entry name" value="Diphthami_syn_dom"/>
</dbReference>
<comment type="caution">
    <text evidence="8">The sequence shown here is derived from an EMBL/GenBank/DDBJ whole genome shotgun (WGS) entry which is preliminary data.</text>
</comment>
<proteinExistence type="predicted"/>
<dbReference type="FunFam" id="3.40.50.620:FF:000145">
    <property type="entry name" value="ATP-binding domain containing protein"/>
    <property type="match status" value="1"/>
</dbReference>
<evidence type="ECO:0000256" key="1">
    <source>
        <dbReference type="ARBA" id="ARBA00012089"/>
    </source>
</evidence>
<feature type="region of interest" description="Disordered" evidence="6">
    <location>
        <begin position="772"/>
        <end position="857"/>
    </location>
</feature>
<comment type="catalytic activity">
    <reaction evidence="5">
        <text>diphthine-[translation elongation factor 2] + NH4(+) + ATP = diphthamide-[translation elongation factor 2] + AMP + diphosphate + H(+)</text>
        <dbReference type="Rhea" id="RHEA:19753"/>
        <dbReference type="Rhea" id="RHEA-COMP:10172"/>
        <dbReference type="Rhea" id="RHEA-COMP:10174"/>
        <dbReference type="ChEBI" id="CHEBI:15378"/>
        <dbReference type="ChEBI" id="CHEBI:16692"/>
        <dbReference type="ChEBI" id="CHEBI:28938"/>
        <dbReference type="ChEBI" id="CHEBI:30616"/>
        <dbReference type="ChEBI" id="CHEBI:33019"/>
        <dbReference type="ChEBI" id="CHEBI:82696"/>
        <dbReference type="ChEBI" id="CHEBI:456215"/>
        <dbReference type="EC" id="6.3.1.14"/>
    </reaction>
</comment>
<organism evidence="8 9">
    <name type="scientific">Massariosphaeria phaeospora</name>
    <dbReference type="NCBI Taxonomy" id="100035"/>
    <lineage>
        <taxon>Eukaryota</taxon>
        <taxon>Fungi</taxon>
        <taxon>Dikarya</taxon>
        <taxon>Ascomycota</taxon>
        <taxon>Pezizomycotina</taxon>
        <taxon>Dothideomycetes</taxon>
        <taxon>Pleosporomycetidae</taxon>
        <taxon>Pleosporales</taxon>
        <taxon>Pleosporales incertae sedis</taxon>
        <taxon>Massariosphaeria</taxon>
    </lineage>
</organism>
<feature type="domain" description="Diphthamide synthase" evidence="7">
    <location>
        <begin position="8"/>
        <end position="267"/>
    </location>
</feature>
<dbReference type="PANTHER" id="PTHR12196">
    <property type="entry name" value="DOMAIN OF UNKNOWN FUNCTION 71 DUF71 -CONTAINING PROTEIN"/>
    <property type="match status" value="1"/>
</dbReference>
<dbReference type="AlphaFoldDB" id="A0A7C8ICN3"/>
<dbReference type="Pfam" id="PF01902">
    <property type="entry name" value="Diphthami_syn_2"/>
    <property type="match status" value="1"/>
</dbReference>
<dbReference type="EC" id="6.3.1.14" evidence="1"/>
<dbReference type="InterPro" id="IPR014729">
    <property type="entry name" value="Rossmann-like_a/b/a_fold"/>
</dbReference>
<protein>
    <recommendedName>
        <fullName evidence="2">Diphthine--ammonia ligase</fullName>
        <ecNumber evidence="1">6.3.1.14</ecNumber>
    </recommendedName>
    <alternativeName>
        <fullName evidence="3">Diphthamide synthase</fullName>
    </alternativeName>
    <alternativeName>
        <fullName evidence="4">Diphthamide synthetase</fullName>
    </alternativeName>
</protein>
<evidence type="ECO:0000256" key="2">
    <source>
        <dbReference type="ARBA" id="ARBA00018426"/>
    </source>
</evidence>
<keyword evidence="9" id="KW-1185">Reference proteome</keyword>
<evidence type="ECO:0000313" key="9">
    <source>
        <dbReference type="Proteomes" id="UP000481861"/>
    </source>
</evidence>
<dbReference type="InterPro" id="IPR006175">
    <property type="entry name" value="YjgF/YER057c/UK114"/>
</dbReference>
<accession>A0A7C8ICN3</accession>
<dbReference type="Gene3D" id="3.90.1490.10">
    <property type="entry name" value="putative n-type atp pyrophosphatase, domain 2"/>
    <property type="match status" value="1"/>
</dbReference>
<name>A0A7C8ICN3_9PLEO</name>
<dbReference type="GO" id="GO:0017183">
    <property type="term" value="P:protein histidyl modification to diphthamide"/>
    <property type="evidence" value="ECO:0007669"/>
    <property type="project" value="TreeGrafter"/>
</dbReference>
<evidence type="ECO:0000256" key="4">
    <source>
        <dbReference type="ARBA" id="ARBA00031552"/>
    </source>
</evidence>